<dbReference type="EMBL" id="PDSH01000018">
    <property type="protein sequence ID" value="PIE24023.1"/>
    <property type="molecule type" value="Genomic_DNA"/>
</dbReference>
<dbReference type="SUPFAM" id="SSF51735">
    <property type="entry name" value="NAD(P)-binding Rossmann-fold domains"/>
    <property type="match status" value="1"/>
</dbReference>
<dbReference type="STRING" id="207954.MED92_01771"/>
<dbReference type="Pfam" id="PF13561">
    <property type="entry name" value="adh_short_C2"/>
    <property type="match status" value="1"/>
</dbReference>
<dbReference type="NCBIfam" id="NF006072">
    <property type="entry name" value="PRK08217.1"/>
    <property type="match status" value="1"/>
</dbReference>
<feature type="domain" description="Ketoreductase" evidence="3">
    <location>
        <begin position="6"/>
        <end position="201"/>
    </location>
</feature>
<dbReference type="EC" id="1.1.1.100" evidence="4"/>
<proteinExistence type="inferred from homology"/>
<evidence type="ECO:0000313" key="5">
    <source>
        <dbReference type="Proteomes" id="UP000243469"/>
    </source>
</evidence>
<dbReference type="PRINTS" id="PR00081">
    <property type="entry name" value="GDHRDH"/>
</dbReference>
<evidence type="ECO:0000256" key="2">
    <source>
        <dbReference type="ARBA" id="ARBA00023002"/>
    </source>
</evidence>
<dbReference type="GO" id="GO:0004316">
    <property type="term" value="F:3-oxoacyl-[acyl-carrier-protein] reductase (NADPH) activity"/>
    <property type="evidence" value="ECO:0007669"/>
    <property type="project" value="UniProtKB-EC"/>
</dbReference>
<dbReference type="FunFam" id="3.40.50.720:FF:000173">
    <property type="entry name" value="3-oxoacyl-[acyl-carrier protein] reductase"/>
    <property type="match status" value="1"/>
</dbReference>
<gene>
    <name evidence="4" type="primary">fabG</name>
    <name evidence="4" type="ORF">CSA60_03860</name>
</gene>
<dbReference type="InterPro" id="IPR057326">
    <property type="entry name" value="KR_dom"/>
</dbReference>
<evidence type="ECO:0000313" key="4">
    <source>
        <dbReference type="EMBL" id="PIE24023.1"/>
    </source>
</evidence>
<dbReference type="Gene3D" id="3.40.50.720">
    <property type="entry name" value="NAD(P)-binding Rossmann-like Domain"/>
    <property type="match status" value="1"/>
</dbReference>
<name>A0A2G6JKU1_NEPCE</name>
<evidence type="ECO:0000256" key="1">
    <source>
        <dbReference type="ARBA" id="ARBA00006484"/>
    </source>
</evidence>
<dbReference type="InterPro" id="IPR020904">
    <property type="entry name" value="Sc_DH/Rdtase_CS"/>
</dbReference>
<dbReference type="InterPro" id="IPR002347">
    <property type="entry name" value="SDR_fam"/>
</dbReference>
<dbReference type="GO" id="GO:0030497">
    <property type="term" value="P:fatty acid elongation"/>
    <property type="evidence" value="ECO:0007669"/>
    <property type="project" value="TreeGrafter"/>
</dbReference>
<protein>
    <submittedName>
        <fullName evidence="4">3-oxoacyl-ACP reductase</fullName>
        <ecNumber evidence="4">1.1.1.100</ecNumber>
    </submittedName>
</protein>
<dbReference type="PANTHER" id="PTHR42760">
    <property type="entry name" value="SHORT-CHAIN DEHYDROGENASES/REDUCTASES FAMILY MEMBER"/>
    <property type="match status" value="1"/>
</dbReference>
<sequence>MELKDKVIVITGGGRGLGRAMAIELAEQGVKLALADLSAEDLDATVGLCKEKGVEARAYICNVSKEDEVEKLFADVVADFGTLDGLVNNAGITRDGLFLKVDKETGKVAKKMTMDQWNLVMDVNLTGTFLCAREAAAQMINLGNQGCIINISSISRQGNMGQTNYTATKAGVQAMAVTWAKELVRYGIRANSIAPGYIGTEMVMSMKPEALEKIAAGIPAKRLGKPEEIAKTVTFILENDYVNGRCFEVDGGLRL</sequence>
<reference evidence="4 5" key="1">
    <citation type="submission" date="2017-10" db="EMBL/GenBank/DDBJ databases">
        <title>Novel microbial diversity and functional potential in the marine mammal oral microbiome.</title>
        <authorList>
            <person name="Dudek N.K."/>
            <person name="Sun C.L."/>
            <person name="Burstein D."/>
            <person name="Kantor R.S."/>
            <person name="Aliaga Goltsman D.S."/>
            <person name="Bik E.M."/>
            <person name="Thomas B.C."/>
            <person name="Banfield J.F."/>
            <person name="Relman D.A."/>
        </authorList>
    </citation>
    <scope>NUCLEOTIDE SEQUENCE [LARGE SCALE GENOMIC DNA]</scope>
    <source>
        <strain evidence="4">DOLJORAL78_47_21</strain>
    </source>
</reference>
<dbReference type="AlphaFoldDB" id="A0A2G6JKU1"/>
<dbReference type="InterPro" id="IPR036291">
    <property type="entry name" value="NAD(P)-bd_dom_sf"/>
</dbReference>
<dbReference type="Proteomes" id="UP000243469">
    <property type="component" value="Unassembled WGS sequence"/>
</dbReference>
<keyword evidence="2 4" id="KW-0560">Oxidoreductase</keyword>
<comment type="caution">
    <text evidence="4">The sequence shown here is derived from an EMBL/GenBank/DDBJ whole genome shotgun (WGS) entry which is preliminary data.</text>
</comment>
<dbReference type="PANTHER" id="PTHR42760:SF135">
    <property type="entry name" value="BLL7886 PROTEIN"/>
    <property type="match status" value="1"/>
</dbReference>
<evidence type="ECO:0000259" key="3">
    <source>
        <dbReference type="SMART" id="SM00822"/>
    </source>
</evidence>
<dbReference type="SMART" id="SM00822">
    <property type="entry name" value="PKS_KR"/>
    <property type="match status" value="1"/>
</dbReference>
<accession>A0A2G6JKU1</accession>
<dbReference type="PROSITE" id="PS00061">
    <property type="entry name" value="ADH_SHORT"/>
    <property type="match status" value="1"/>
</dbReference>
<organism evidence="4 5">
    <name type="scientific">Neptuniibacter caesariensis</name>
    <dbReference type="NCBI Taxonomy" id="207954"/>
    <lineage>
        <taxon>Bacteria</taxon>
        <taxon>Pseudomonadati</taxon>
        <taxon>Pseudomonadota</taxon>
        <taxon>Gammaproteobacteria</taxon>
        <taxon>Oceanospirillales</taxon>
        <taxon>Oceanospirillaceae</taxon>
        <taxon>Neptuniibacter</taxon>
    </lineage>
</organism>
<comment type="similarity">
    <text evidence="1">Belongs to the short-chain dehydrogenases/reductases (SDR) family.</text>
</comment>
<dbReference type="PRINTS" id="PR00080">
    <property type="entry name" value="SDRFAMILY"/>
</dbReference>